<name>A0A1G2END4_9BACT</name>
<accession>A0A1G2END4</accession>
<evidence type="ECO:0000313" key="3">
    <source>
        <dbReference type="EMBL" id="OGZ27304.1"/>
    </source>
</evidence>
<dbReference type="EMBL" id="MHMN01000046">
    <property type="protein sequence ID" value="OGZ27304.1"/>
    <property type="molecule type" value="Genomic_DNA"/>
</dbReference>
<reference evidence="3 4" key="1">
    <citation type="journal article" date="2016" name="Nat. Commun.">
        <title>Thousands of microbial genomes shed light on interconnected biogeochemical processes in an aquifer system.</title>
        <authorList>
            <person name="Anantharaman K."/>
            <person name="Brown C.T."/>
            <person name="Hug L.A."/>
            <person name="Sharon I."/>
            <person name="Castelle C.J."/>
            <person name="Probst A.J."/>
            <person name="Thomas B.C."/>
            <person name="Singh A."/>
            <person name="Wilkins M.J."/>
            <person name="Karaoz U."/>
            <person name="Brodie E.L."/>
            <person name="Williams K.H."/>
            <person name="Hubbard S.S."/>
            <person name="Banfield J.F."/>
        </authorList>
    </citation>
    <scope>NUCLEOTIDE SEQUENCE [LARGE SCALE GENOMIC DNA]</scope>
</reference>
<evidence type="ECO:0000259" key="2">
    <source>
        <dbReference type="SMART" id="SM00014"/>
    </source>
</evidence>
<feature type="transmembrane region" description="Helical" evidence="1">
    <location>
        <begin position="129"/>
        <end position="149"/>
    </location>
</feature>
<organism evidence="3 4">
    <name type="scientific">Candidatus Nealsonbacteria bacterium RIFOXYC1_FULL_40_7</name>
    <dbReference type="NCBI Taxonomy" id="1801678"/>
    <lineage>
        <taxon>Bacteria</taxon>
        <taxon>Candidatus Nealsoniibacteriota</taxon>
    </lineage>
</organism>
<feature type="transmembrane region" description="Helical" evidence="1">
    <location>
        <begin position="39"/>
        <end position="57"/>
    </location>
</feature>
<dbReference type="SMART" id="SM00014">
    <property type="entry name" value="acidPPc"/>
    <property type="match status" value="1"/>
</dbReference>
<dbReference type="PANTHER" id="PTHR14969:SF13">
    <property type="entry name" value="AT30094P"/>
    <property type="match status" value="1"/>
</dbReference>
<evidence type="ECO:0000256" key="1">
    <source>
        <dbReference type="SAM" id="Phobius"/>
    </source>
</evidence>
<dbReference type="PANTHER" id="PTHR14969">
    <property type="entry name" value="SPHINGOSINE-1-PHOSPHATE PHOSPHOHYDROLASE"/>
    <property type="match status" value="1"/>
</dbReference>
<keyword evidence="1" id="KW-0472">Membrane</keyword>
<evidence type="ECO:0000313" key="4">
    <source>
        <dbReference type="Proteomes" id="UP000176326"/>
    </source>
</evidence>
<feature type="domain" description="Phosphatidic acid phosphatase type 2/haloperoxidase" evidence="2">
    <location>
        <begin position="35"/>
        <end position="144"/>
    </location>
</feature>
<keyword evidence="1" id="KW-0812">Transmembrane</keyword>
<feature type="transmembrane region" description="Helical" evidence="1">
    <location>
        <begin position="105"/>
        <end position="123"/>
    </location>
</feature>
<protein>
    <recommendedName>
        <fullName evidence="2">Phosphatidic acid phosphatase type 2/haloperoxidase domain-containing protein</fullName>
    </recommendedName>
</protein>
<keyword evidence="1" id="KW-1133">Transmembrane helix</keyword>
<comment type="caution">
    <text evidence="3">The sequence shown here is derived from an EMBL/GenBank/DDBJ whole genome shotgun (WGS) entry which is preliminary data.</text>
</comment>
<feature type="transmembrane region" description="Helical" evidence="1">
    <location>
        <begin position="6"/>
        <end position="27"/>
    </location>
</feature>
<dbReference type="Proteomes" id="UP000176326">
    <property type="component" value="Unassembled WGS sequence"/>
</dbReference>
<sequence>MEDIIIEFFATFFIYFLFTGLIILWFIDGKIKKEQVFHALLACIFTAIIVFFIKYFFPTLRPFMINGRGVNVLIKPLDGAFPSGHTAQAFVLAVTIFMHDRRVGWFFLIGALAVGIARVLANVHYPVDIFGGALVGTLVAVVAEKAHVFELLKTARRRK</sequence>
<dbReference type="AlphaFoldDB" id="A0A1G2END4"/>
<dbReference type="Gene3D" id="1.20.144.10">
    <property type="entry name" value="Phosphatidic acid phosphatase type 2/haloperoxidase"/>
    <property type="match status" value="1"/>
</dbReference>
<dbReference type="SUPFAM" id="SSF48317">
    <property type="entry name" value="Acid phosphatase/Vanadium-dependent haloperoxidase"/>
    <property type="match status" value="1"/>
</dbReference>
<dbReference type="InterPro" id="IPR000326">
    <property type="entry name" value="PAP2/HPO"/>
</dbReference>
<dbReference type="Pfam" id="PF01569">
    <property type="entry name" value="PAP2"/>
    <property type="match status" value="1"/>
</dbReference>
<gene>
    <name evidence="3" type="ORF">A2427_03160</name>
</gene>
<dbReference type="InterPro" id="IPR036938">
    <property type="entry name" value="PAP2/HPO_sf"/>
</dbReference>
<proteinExistence type="predicted"/>